<evidence type="ECO:0000313" key="2">
    <source>
        <dbReference type="Ensembl" id="ENSSFOP00015016397.2"/>
    </source>
</evidence>
<keyword evidence="3" id="KW-1185">Reference proteome</keyword>
<gene>
    <name evidence="2" type="primary">LOC108929486</name>
</gene>
<dbReference type="OrthoDB" id="1881at2759"/>
<dbReference type="Pfam" id="PF03370">
    <property type="entry name" value="CBM_21"/>
    <property type="match status" value="1"/>
</dbReference>
<dbReference type="InterPro" id="IPR038175">
    <property type="entry name" value="CBM21_dom_sf"/>
</dbReference>
<evidence type="ECO:0000313" key="3">
    <source>
        <dbReference type="Proteomes" id="UP000694397"/>
    </source>
</evidence>
<dbReference type="PANTHER" id="PTHR12307:SF49">
    <property type="entry name" value="PROTEIN PHOSPHATASE 1 REGULATORY SUBUNIT"/>
    <property type="match status" value="1"/>
</dbReference>
<feature type="domain" description="CBM21" evidence="1">
    <location>
        <begin position="155"/>
        <end position="265"/>
    </location>
</feature>
<dbReference type="Ensembl" id="ENSSFOT00015016584.2">
    <property type="protein sequence ID" value="ENSSFOP00015016397.2"/>
    <property type="gene ID" value="ENSSFOG00015010591.2"/>
</dbReference>
<accession>A0A8C9RGV5</accession>
<dbReference type="Gene3D" id="2.60.40.2440">
    <property type="entry name" value="Carbohydrate binding type-21 domain"/>
    <property type="match status" value="1"/>
</dbReference>
<proteinExistence type="predicted"/>
<dbReference type="InterPro" id="IPR005036">
    <property type="entry name" value="CBM21_dom"/>
</dbReference>
<protein>
    <submittedName>
        <fullName evidence="2">Protein phosphatase 1 regulatory subunit 3C2, duplicate b</fullName>
    </submittedName>
</protein>
<dbReference type="GO" id="GO:2001069">
    <property type="term" value="F:glycogen binding"/>
    <property type="evidence" value="ECO:0007669"/>
    <property type="project" value="TreeGrafter"/>
</dbReference>
<dbReference type="PANTHER" id="PTHR12307">
    <property type="entry name" value="PROTEIN PHOSPHATASE 1 REGULATORY SUBUNIT"/>
    <property type="match status" value="1"/>
</dbReference>
<dbReference type="InterPro" id="IPR050782">
    <property type="entry name" value="PP1_regulatory_subunit_3"/>
</dbReference>
<reference evidence="2" key="2">
    <citation type="submission" date="2025-08" db="UniProtKB">
        <authorList>
            <consortium name="Ensembl"/>
        </authorList>
    </citation>
    <scope>IDENTIFICATION</scope>
</reference>
<dbReference type="GO" id="GO:0008157">
    <property type="term" value="F:protein phosphatase 1 binding"/>
    <property type="evidence" value="ECO:0007669"/>
    <property type="project" value="TreeGrafter"/>
</dbReference>
<dbReference type="GeneTree" id="ENSGT00940000155648"/>
<dbReference type="PROSITE" id="PS51159">
    <property type="entry name" value="CBM21"/>
    <property type="match status" value="1"/>
</dbReference>
<dbReference type="AlphaFoldDB" id="A0A8C9RGV5"/>
<reference evidence="2 3" key="1">
    <citation type="submission" date="2019-04" db="EMBL/GenBank/DDBJ databases">
        <authorList>
            <consortium name="Wellcome Sanger Institute Data Sharing"/>
        </authorList>
    </citation>
    <scope>NUCLEOTIDE SEQUENCE [LARGE SCALE GENOMIC DNA]</scope>
</reference>
<dbReference type="GO" id="GO:0005979">
    <property type="term" value="P:regulation of glycogen biosynthetic process"/>
    <property type="evidence" value="ECO:0007669"/>
    <property type="project" value="TreeGrafter"/>
</dbReference>
<dbReference type="GO" id="GO:0000164">
    <property type="term" value="C:protein phosphatase type 1 complex"/>
    <property type="evidence" value="ECO:0007669"/>
    <property type="project" value="TreeGrafter"/>
</dbReference>
<dbReference type="Proteomes" id="UP000694397">
    <property type="component" value="Chromosome 12"/>
</dbReference>
<evidence type="ECO:0000259" key="1">
    <source>
        <dbReference type="PROSITE" id="PS51159"/>
    </source>
</evidence>
<organism evidence="2 3">
    <name type="scientific">Scleropages formosus</name>
    <name type="common">Asian bonytongue</name>
    <name type="synonym">Osteoglossum formosum</name>
    <dbReference type="NCBI Taxonomy" id="113540"/>
    <lineage>
        <taxon>Eukaryota</taxon>
        <taxon>Metazoa</taxon>
        <taxon>Chordata</taxon>
        <taxon>Craniata</taxon>
        <taxon>Vertebrata</taxon>
        <taxon>Euteleostomi</taxon>
        <taxon>Actinopterygii</taxon>
        <taxon>Neopterygii</taxon>
        <taxon>Teleostei</taxon>
        <taxon>Osteoglossocephala</taxon>
        <taxon>Osteoglossomorpha</taxon>
        <taxon>Osteoglossiformes</taxon>
        <taxon>Osteoglossidae</taxon>
        <taxon>Scleropages</taxon>
    </lineage>
</organism>
<name>A0A8C9RGV5_SCLFO</name>
<dbReference type="KEGG" id="sfm:108929486"/>
<dbReference type="CTD" id="406459"/>
<reference evidence="2" key="3">
    <citation type="submission" date="2025-09" db="UniProtKB">
        <authorList>
            <consortium name="Ensembl"/>
        </authorList>
    </citation>
    <scope>IDENTIFICATION</scope>
</reference>
<sequence>MPCTKGLPLLGGHAAPQPLIPVELAMMKLCLNHRPPLGQLLDVSSPSVNLRCFRSALKQLPPPGSDPAPPRRSRKLAQRSCSDDCASAGKKRVAFADSKGLSLTAVCFFTDKDECPSPEPVLRLEALGVPVEGTCAGKSPRLGFPLPSADFQTFRARLQEGLVLLESCSVTERALSGTVRVKNVSYQKDVRLRVTFDSWRSHHNVPCTYMHQSYGAPDTDAFAFDVPLPRDLDPRERIEFCISYQPGGYSTPLWDNNMGQNYSILTEPEATARSHRPPFAVASHNRDLWVPQLWGRQHGPESRALHRSASCSEILLNQSSGTLENCAPFW</sequence>